<accession>A0A399FYT4</accession>
<evidence type="ECO:0000313" key="2">
    <source>
        <dbReference type="Proteomes" id="UP000265719"/>
    </source>
</evidence>
<sequence>MEGAASVSETNTGGREPVDVDASGRSLGELTSEVTGNLSQLVSLQLELARTELAADARRVALGTGMFVVAALIAHLILILASITIALGLAAMGLSGWLAFLIVTLFYTLVAVLLGFLGFRVYKKIERLPRTKETWARTKAVLRRERAAGL</sequence>
<name>A0A399FYT4_9ACTN</name>
<organism evidence="1 2">
    <name type="scientific">Thermobifida halotolerans</name>
    <dbReference type="NCBI Taxonomy" id="483545"/>
    <lineage>
        <taxon>Bacteria</taxon>
        <taxon>Bacillati</taxon>
        <taxon>Actinomycetota</taxon>
        <taxon>Actinomycetes</taxon>
        <taxon>Streptosporangiales</taxon>
        <taxon>Nocardiopsidaceae</taxon>
        <taxon>Thermobifida</taxon>
    </lineage>
</organism>
<dbReference type="Pfam" id="PF07332">
    <property type="entry name" value="Phage_holin_3_6"/>
    <property type="match status" value="1"/>
</dbReference>
<dbReference type="EMBL" id="CP063196">
    <property type="protein sequence ID" value="UOE19195.1"/>
    <property type="molecule type" value="Genomic_DNA"/>
</dbReference>
<evidence type="ECO:0000313" key="1">
    <source>
        <dbReference type="EMBL" id="UOE19195.1"/>
    </source>
</evidence>
<reference evidence="1" key="1">
    <citation type="submission" date="2020-10" db="EMBL/GenBank/DDBJ databases">
        <title>De novo genome project of the cellulose decomposer Thermobifida halotolerans type strain.</title>
        <authorList>
            <person name="Nagy I."/>
            <person name="Horvath B."/>
            <person name="Kukolya J."/>
            <person name="Nagy I."/>
            <person name="Orsini M."/>
        </authorList>
    </citation>
    <scope>NUCLEOTIDE SEQUENCE</scope>
    <source>
        <strain evidence="1">DSM 44931</strain>
    </source>
</reference>
<protein>
    <submittedName>
        <fullName evidence="1">Phage holin family protein</fullName>
    </submittedName>
</protein>
<dbReference type="KEGG" id="thao:NI17_020990"/>
<keyword evidence="2" id="KW-1185">Reference proteome</keyword>
<dbReference type="AlphaFoldDB" id="A0A399FYT4"/>
<dbReference type="OrthoDB" id="3436598at2"/>
<proteinExistence type="predicted"/>
<gene>
    <name evidence="1" type="ORF">NI17_020990</name>
</gene>
<dbReference type="Proteomes" id="UP000265719">
    <property type="component" value="Chromosome"/>
</dbReference>
<dbReference type="InterPro" id="IPR009937">
    <property type="entry name" value="Phage_holin_3_6"/>
</dbReference>